<sequence>MDKMFQKSDAAPESDYVLRELIGIAEKSEVRISLCVNTTDARVTGELMSSQAWLAELKKALVEPGHVAADQWAVPRFKPGGTLNGDNYFLHLRNAQIIDEFGARGEREAPFWRGRVSEIWGWQLVTL</sequence>
<accession>A0ABS3UCT6</accession>
<organism evidence="1 2">
    <name type="scientific">Glycomyces niveus</name>
    <dbReference type="NCBI Taxonomy" id="2820287"/>
    <lineage>
        <taxon>Bacteria</taxon>
        <taxon>Bacillati</taxon>
        <taxon>Actinomycetota</taxon>
        <taxon>Actinomycetes</taxon>
        <taxon>Glycomycetales</taxon>
        <taxon>Glycomycetaceae</taxon>
        <taxon>Glycomyces</taxon>
    </lineage>
</organism>
<dbReference type="Proteomes" id="UP000681341">
    <property type="component" value="Unassembled WGS sequence"/>
</dbReference>
<proteinExistence type="predicted"/>
<keyword evidence="2" id="KW-1185">Reference proteome</keyword>
<name>A0ABS3UCT6_9ACTN</name>
<comment type="caution">
    <text evidence="1">The sequence shown here is derived from an EMBL/GenBank/DDBJ whole genome shotgun (WGS) entry which is preliminary data.</text>
</comment>
<evidence type="ECO:0000313" key="1">
    <source>
        <dbReference type="EMBL" id="MBO3735512.1"/>
    </source>
</evidence>
<dbReference type="EMBL" id="JAGFNP010000015">
    <property type="protein sequence ID" value="MBO3735512.1"/>
    <property type="molecule type" value="Genomic_DNA"/>
</dbReference>
<dbReference type="RefSeq" id="WP_208499130.1">
    <property type="nucleotide sequence ID" value="NZ_JAGFNP010000015.1"/>
</dbReference>
<protein>
    <submittedName>
        <fullName evidence="1">Uncharacterized protein</fullName>
    </submittedName>
</protein>
<reference evidence="1 2" key="1">
    <citation type="submission" date="2021-03" db="EMBL/GenBank/DDBJ databases">
        <title>Glycomyces sp. nov., a novel actinomycete isolated from soil.</title>
        <authorList>
            <person name="Yang X."/>
            <person name="Xu X."/>
        </authorList>
    </citation>
    <scope>NUCLEOTIDE SEQUENCE [LARGE SCALE GENOMIC DNA]</scope>
    <source>
        <strain evidence="1 2">NEAU-S30</strain>
    </source>
</reference>
<gene>
    <name evidence="1" type="ORF">J5V16_22020</name>
</gene>
<evidence type="ECO:0000313" key="2">
    <source>
        <dbReference type="Proteomes" id="UP000681341"/>
    </source>
</evidence>